<dbReference type="Gene3D" id="2.40.50.140">
    <property type="entry name" value="Nucleic acid-binding proteins"/>
    <property type="match status" value="1"/>
</dbReference>
<dbReference type="SUPFAM" id="SSF50249">
    <property type="entry name" value="Nucleic acid-binding proteins"/>
    <property type="match status" value="1"/>
</dbReference>
<dbReference type="CDD" id="cd04496">
    <property type="entry name" value="SSB_OBF"/>
    <property type="match status" value="1"/>
</dbReference>
<keyword evidence="5" id="KW-1185">Reference proteome</keyword>
<dbReference type="PANTHER" id="PTHR10302:SF0">
    <property type="entry name" value="SINGLE-STRANDED DNA-BINDING PROTEIN, MITOCHONDRIAL"/>
    <property type="match status" value="1"/>
</dbReference>
<dbReference type="GO" id="GO:0042645">
    <property type="term" value="C:mitochondrial nucleoid"/>
    <property type="evidence" value="ECO:0007669"/>
    <property type="project" value="TreeGrafter"/>
</dbReference>
<dbReference type="EMBL" id="FWEW01003821">
    <property type="protein sequence ID" value="SLM41280.1"/>
    <property type="molecule type" value="Genomic_DNA"/>
</dbReference>
<protein>
    <submittedName>
        <fullName evidence="3 4">ssDNA binding</fullName>
    </submittedName>
</protein>
<gene>
    <name evidence="3" type="ORF">FRX48_04271</name>
</gene>
<dbReference type="InterPro" id="IPR012340">
    <property type="entry name" value="NA-bd_OB-fold"/>
</dbReference>
<dbReference type="Proteomes" id="UP000192927">
    <property type="component" value="Unassembled WGS sequence"/>
</dbReference>
<dbReference type="Proteomes" id="UP000324767">
    <property type="component" value="Unassembled WGS sequence"/>
</dbReference>
<dbReference type="EMBL" id="VXIT01000006">
    <property type="protein sequence ID" value="KAA6412121.1"/>
    <property type="molecule type" value="Genomic_DNA"/>
</dbReference>
<evidence type="ECO:0000313" key="4">
    <source>
        <dbReference type="EMBL" id="SLM41280.1"/>
    </source>
</evidence>
<dbReference type="Pfam" id="PF00436">
    <property type="entry name" value="SSB"/>
    <property type="match status" value="1"/>
</dbReference>
<dbReference type="AlphaFoldDB" id="A0A1W5DE81"/>
<accession>A0A1W5DE81</accession>
<evidence type="ECO:0000256" key="2">
    <source>
        <dbReference type="PROSITE-ProRule" id="PRU00252"/>
    </source>
</evidence>
<proteinExistence type="predicted"/>
<dbReference type="OrthoDB" id="1078367at2759"/>
<evidence type="ECO:0000256" key="1">
    <source>
        <dbReference type="ARBA" id="ARBA00023125"/>
    </source>
</evidence>
<evidence type="ECO:0000313" key="6">
    <source>
        <dbReference type="Proteomes" id="UP000324767"/>
    </source>
</evidence>
<sequence>MHPILRPIPRAPLLTTLRAFSTTPPRPIAKITIVGRLAAEPELTATSSGQEMVRYAVGTSYGPRENRQTNWWRVASFAPEGPARAYLTGLEKGTLVYVEGDCSMRSFENSEGKMQSALSVVQQKIEVLKRPEPKSEASPM</sequence>
<reference evidence="4" key="2">
    <citation type="submission" date="2017-03" db="EMBL/GenBank/DDBJ databases">
        <authorList>
            <person name="Afonso C.L."/>
            <person name="Miller P.J."/>
            <person name="Scott M.A."/>
            <person name="Spackman E."/>
            <person name="Goraichik I."/>
            <person name="Dimitrov K.M."/>
            <person name="Suarez D.L."/>
            <person name="Swayne D.E."/>
        </authorList>
    </citation>
    <scope>NUCLEOTIDE SEQUENCE [LARGE SCALE GENOMIC DNA]</scope>
</reference>
<reference evidence="3 6" key="3">
    <citation type="submission" date="2019-09" db="EMBL/GenBank/DDBJ databases">
        <title>The hologenome of the rock-dwelling lichen Lasallia pustulata.</title>
        <authorList>
            <person name="Greshake Tzovaras B."/>
            <person name="Segers F."/>
            <person name="Bicker A."/>
            <person name="Dal Grande F."/>
            <person name="Otte J."/>
            <person name="Hankeln T."/>
            <person name="Schmitt I."/>
            <person name="Ebersberger I."/>
        </authorList>
    </citation>
    <scope>NUCLEOTIDE SEQUENCE [LARGE SCALE GENOMIC DNA]</scope>
    <source>
        <strain evidence="3">A1-1</strain>
    </source>
</reference>
<reference evidence="5" key="1">
    <citation type="submission" date="2017-03" db="EMBL/GenBank/DDBJ databases">
        <authorList>
            <person name="Sharma R."/>
            <person name="Thines M."/>
        </authorList>
    </citation>
    <scope>NUCLEOTIDE SEQUENCE [LARGE SCALE GENOMIC DNA]</scope>
</reference>
<organism evidence="4 5">
    <name type="scientific">Lasallia pustulata</name>
    <dbReference type="NCBI Taxonomy" id="136370"/>
    <lineage>
        <taxon>Eukaryota</taxon>
        <taxon>Fungi</taxon>
        <taxon>Dikarya</taxon>
        <taxon>Ascomycota</taxon>
        <taxon>Pezizomycotina</taxon>
        <taxon>Lecanoromycetes</taxon>
        <taxon>OSLEUM clade</taxon>
        <taxon>Umbilicariomycetidae</taxon>
        <taxon>Umbilicariales</taxon>
        <taxon>Umbilicariaceae</taxon>
        <taxon>Lasallia</taxon>
    </lineage>
</organism>
<name>A0A1W5DE81_9LECA</name>
<dbReference type="PROSITE" id="PS50935">
    <property type="entry name" value="SSB"/>
    <property type="match status" value="1"/>
</dbReference>
<dbReference type="GO" id="GO:0006264">
    <property type="term" value="P:mitochondrial DNA replication"/>
    <property type="evidence" value="ECO:0007669"/>
    <property type="project" value="TreeGrafter"/>
</dbReference>
<dbReference type="InterPro" id="IPR000424">
    <property type="entry name" value="Primosome_PriB/ssb"/>
</dbReference>
<dbReference type="PANTHER" id="PTHR10302">
    <property type="entry name" value="SINGLE-STRANDED DNA-BINDING PROTEIN"/>
    <property type="match status" value="1"/>
</dbReference>
<dbReference type="InterPro" id="IPR011344">
    <property type="entry name" value="ssDNA-bd"/>
</dbReference>
<keyword evidence="1 2" id="KW-0238">DNA-binding</keyword>
<evidence type="ECO:0000313" key="5">
    <source>
        <dbReference type="Proteomes" id="UP000192927"/>
    </source>
</evidence>
<dbReference type="GO" id="GO:0003697">
    <property type="term" value="F:single-stranded DNA binding"/>
    <property type="evidence" value="ECO:0007669"/>
    <property type="project" value="InterPro"/>
</dbReference>
<evidence type="ECO:0000313" key="3">
    <source>
        <dbReference type="EMBL" id="KAA6412121.1"/>
    </source>
</evidence>